<feature type="region of interest" description="Disordered" evidence="1">
    <location>
        <begin position="449"/>
        <end position="475"/>
    </location>
</feature>
<dbReference type="InterPro" id="IPR002937">
    <property type="entry name" value="Amino_oxidase"/>
</dbReference>
<dbReference type="InterPro" id="IPR050464">
    <property type="entry name" value="Zeta_carotene_desat/Oxidored"/>
</dbReference>
<organism evidence="3 4">
    <name type="scientific">Halosaccharopolyspora lacisalsi</name>
    <dbReference type="NCBI Taxonomy" id="1000566"/>
    <lineage>
        <taxon>Bacteria</taxon>
        <taxon>Bacillati</taxon>
        <taxon>Actinomycetota</taxon>
        <taxon>Actinomycetes</taxon>
        <taxon>Pseudonocardiales</taxon>
        <taxon>Pseudonocardiaceae</taxon>
        <taxon>Halosaccharopolyspora</taxon>
    </lineage>
</organism>
<evidence type="ECO:0000259" key="2">
    <source>
        <dbReference type="Pfam" id="PF01593"/>
    </source>
</evidence>
<accession>A0A839E4F6</accession>
<evidence type="ECO:0000313" key="3">
    <source>
        <dbReference type="EMBL" id="MBA8827920.1"/>
    </source>
</evidence>
<dbReference type="EC" id="1.4.3.4" evidence="3"/>
<dbReference type="RefSeq" id="WP_182547065.1">
    <property type="nucleotide sequence ID" value="NZ_JACGWZ010000015.1"/>
</dbReference>
<dbReference type="PANTHER" id="PTHR42923">
    <property type="entry name" value="PROTOPORPHYRINOGEN OXIDASE"/>
    <property type="match status" value="1"/>
</dbReference>
<dbReference type="SUPFAM" id="SSF54373">
    <property type="entry name" value="FAD-linked reductases, C-terminal domain"/>
    <property type="match status" value="1"/>
</dbReference>
<gene>
    <name evidence="3" type="ORF">FHX42_005327</name>
</gene>
<dbReference type="GO" id="GO:0097621">
    <property type="term" value="F:monoamine oxidase activity"/>
    <property type="evidence" value="ECO:0007669"/>
    <property type="project" value="UniProtKB-EC"/>
</dbReference>
<dbReference type="Gene3D" id="3.50.50.60">
    <property type="entry name" value="FAD/NAD(P)-binding domain"/>
    <property type="match status" value="1"/>
</dbReference>
<evidence type="ECO:0000256" key="1">
    <source>
        <dbReference type="SAM" id="MobiDB-lite"/>
    </source>
</evidence>
<dbReference type="EMBL" id="JACGWZ010000015">
    <property type="protein sequence ID" value="MBA8827920.1"/>
    <property type="molecule type" value="Genomic_DNA"/>
</dbReference>
<dbReference type="PANTHER" id="PTHR42923:SF39">
    <property type="entry name" value="AMINO OXIDASE"/>
    <property type="match status" value="1"/>
</dbReference>
<reference evidence="3 4" key="1">
    <citation type="submission" date="2020-07" db="EMBL/GenBank/DDBJ databases">
        <title>Sequencing the genomes of 1000 actinobacteria strains.</title>
        <authorList>
            <person name="Klenk H.-P."/>
        </authorList>
    </citation>
    <scope>NUCLEOTIDE SEQUENCE [LARGE SCALE GENOMIC DNA]</scope>
    <source>
        <strain evidence="3 4">DSM 45975</strain>
    </source>
</reference>
<comment type="caution">
    <text evidence="3">The sequence shown here is derived from an EMBL/GenBank/DDBJ whole genome shotgun (WGS) entry which is preliminary data.</text>
</comment>
<dbReference type="AlphaFoldDB" id="A0A839E4F6"/>
<protein>
    <submittedName>
        <fullName evidence="3">Monoamine oxidase</fullName>
        <ecNumber evidence="3">1.4.3.4</ecNumber>
    </submittedName>
</protein>
<dbReference type="SUPFAM" id="SSF51905">
    <property type="entry name" value="FAD/NAD(P)-binding domain"/>
    <property type="match status" value="1"/>
</dbReference>
<name>A0A839E4F6_9PSEU</name>
<dbReference type="Pfam" id="PF01593">
    <property type="entry name" value="Amino_oxidase"/>
    <property type="match status" value="1"/>
</dbReference>
<proteinExistence type="predicted"/>
<dbReference type="PRINTS" id="PR00419">
    <property type="entry name" value="ADXRDTASE"/>
</dbReference>
<sequence length="475" mass="52515">MSRVAIIGAGVAGLAAAYRLHQSGHDVTVLEAKSHAGGLSQTARDGSVVTELHDGERVAQTVRLPEGHYVNLGPGRLPHHHRRMLGLCHELGVELETYIMSSDANLYADTATGGRYSRRRLANDMRGYVAEKAYAGLSGDGAEMARAFGDLDGEGIYRGTGRSPGTPLKRDELARMRAWQHLFLQPLSHYWQNTLFQPVGGMDRVWRAILAQVEDSVQYNAPVQRIQQRRNRVQVTWTWGGYRTSESFDWCLSSAPLPHVAEHVELKGFDREFTDAVESVEFAPACKVGWYSRTRWWEDEEIYGGISYSDHDIQQFWYPSSGHFGADGGTLTGAYNSYEAAERFQAMSVPDRIATARQGGSLLHEQVADPSIIPTENAATVAWARVPYQRGGWAHWRPDDPKHRAALATLRQPAGRFGVIGDQVSDWPGWQEGAVWSAERALAWIHDEPTGGAEPAETEVPDSRWLTTGVPGGTG</sequence>
<keyword evidence="4" id="KW-1185">Reference proteome</keyword>
<keyword evidence="3" id="KW-0560">Oxidoreductase</keyword>
<dbReference type="Proteomes" id="UP000569329">
    <property type="component" value="Unassembled WGS sequence"/>
</dbReference>
<feature type="domain" description="Amine oxidase" evidence="2">
    <location>
        <begin position="11"/>
        <end position="441"/>
    </location>
</feature>
<dbReference type="Gene3D" id="1.20.1440.240">
    <property type="match status" value="1"/>
</dbReference>
<evidence type="ECO:0000313" key="4">
    <source>
        <dbReference type="Proteomes" id="UP000569329"/>
    </source>
</evidence>
<dbReference type="Gene3D" id="3.90.660.10">
    <property type="match status" value="1"/>
</dbReference>
<dbReference type="InterPro" id="IPR036188">
    <property type="entry name" value="FAD/NAD-bd_sf"/>
</dbReference>